<organism evidence="9 10">
    <name type="scientific">Synaphobranchus kaupii</name>
    <name type="common">Kaup's arrowtooth eel</name>
    <dbReference type="NCBI Taxonomy" id="118154"/>
    <lineage>
        <taxon>Eukaryota</taxon>
        <taxon>Metazoa</taxon>
        <taxon>Chordata</taxon>
        <taxon>Craniata</taxon>
        <taxon>Vertebrata</taxon>
        <taxon>Euteleostomi</taxon>
        <taxon>Actinopterygii</taxon>
        <taxon>Neopterygii</taxon>
        <taxon>Teleostei</taxon>
        <taxon>Anguilliformes</taxon>
        <taxon>Synaphobranchidae</taxon>
        <taxon>Synaphobranchus</taxon>
    </lineage>
</organism>
<dbReference type="InterPro" id="IPR051213">
    <property type="entry name" value="START_lipid_transfer"/>
</dbReference>
<accession>A0A9Q1EHX4</accession>
<keyword evidence="2" id="KW-0809">Transit peptide</keyword>
<evidence type="ECO:0000256" key="7">
    <source>
        <dbReference type="ARBA" id="ARBA00079053"/>
    </source>
</evidence>
<evidence type="ECO:0000256" key="6">
    <source>
        <dbReference type="ARBA" id="ARBA00069252"/>
    </source>
</evidence>
<dbReference type="FunFam" id="3.30.530.20:FF:000016">
    <property type="entry name" value="StAR-related lipid transfer protein 7, mitochondrial"/>
    <property type="match status" value="1"/>
</dbReference>
<keyword evidence="3" id="KW-0175">Coiled coil</keyword>
<dbReference type="SMART" id="SM00234">
    <property type="entry name" value="START"/>
    <property type="match status" value="1"/>
</dbReference>
<dbReference type="EMBL" id="JAINUF010000017">
    <property type="protein sequence ID" value="KAJ8339085.1"/>
    <property type="molecule type" value="Genomic_DNA"/>
</dbReference>
<sequence length="482" mass="55370">MFQSVQRRPICGIRAAHTARIPGLHTVCSEGVGKANGPVVKGAATWLCRRMGTLLSWLYKARVCAGETGSEKTRKGMVSLLANQCSFVTGQRFRRAWQIGELYSNLYSERSRTSLVSTLWRRFQSKHARTSKLVAALAGVFMWEEEKIRDEELKRCAGELQAIEVVKNQGASRETVAELQQSGWEAVMEKKNFWVWKRPIQNSHLYEYKVLGTYMDITPRQFFNVQLDTEYRKKWDALVIKLEVVDRDACTGSEIVHWATYFPYPLYSRDYVYVRRYDVDLENNLMVLVSRAVEHPTVPETQDFVRVHSYQSKMVIRPHKSFDENGFDYLLTYSDDPQTVFPRYCVSWMVSSGMPDFLEKLHCAALRARNQDVGMRDYISVVKTNDKTPPAQPGPPCGGQGQHWPDVRLEIAGGSRTRPLSSPTSPTLPPASHKRAFFFILFFIMEEFVFVLNSVGGHIQGRHRPIFSTWTRTTRENDRTVL</sequence>
<proteinExistence type="predicted"/>
<keyword evidence="4" id="KW-0496">Mitochondrion</keyword>
<evidence type="ECO:0000256" key="4">
    <source>
        <dbReference type="ARBA" id="ARBA00023128"/>
    </source>
</evidence>
<comment type="subcellular location">
    <subcellularLocation>
        <location evidence="1">Mitochondrion</location>
    </subcellularLocation>
</comment>
<dbReference type="PROSITE" id="PS50848">
    <property type="entry name" value="START"/>
    <property type="match status" value="1"/>
</dbReference>
<comment type="caution">
    <text evidence="9">The sequence shown here is derived from an EMBL/GenBank/DDBJ whole genome shotgun (WGS) entry which is preliminary data.</text>
</comment>
<dbReference type="PANTHER" id="PTHR19308">
    <property type="entry name" value="PHOSPHATIDYLCHOLINE TRANSFER PROTEIN"/>
    <property type="match status" value="1"/>
</dbReference>
<dbReference type="CDD" id="cd08911">
    <property type="entry name" value="START_STARD7-like"/>
    <property type="match status" value="1"/>
</dbReference>
<feature type="domain" description="START" evidence="8">
    <location>
        <begin position="177"/>
        <end position="370"/>
    </location>
</feature>
<evidence type="ECO:0000313" key="9">
    <source>
        <dbReference type="EMBL" id="KAJ8339085.1"/>
    </source>
</evidence>
<evidence type="ECO:0000256" key="3">
    <source>
        <dbReference type="ARBA" id="ARBA00023054"/>
    </source>
</evidence>
<dbReference type="Pfam" id="PF01852">
    <property type="entry name" value="START"/>
    <property type="match status" value="1"/>
</dbReference>
<dbReference type="GO" id="GO:0005739">
    <property type="term" value="C:mitochondrion"/>
    <property type="evidence" value="ECO:0007669"/>
    <property type="project" value="UniProtKB-SubCell"/>
</dbReference>
<dbReference type="InterPro" id="IPR002913">
    <property type="entry name" value="START_lipid-bd_dom"/>
</dbReference>
<dbReference type="InterPro" id="IPR041949">
    <property type="entry name" value="START_STARD7"/>
</dbReference>
<dbReference type="Proteomes" id="UP001152622">
    <property type="component" value="Chromosome 17"/>
</dbReference>
<evidence type="ECO:0000313" key="10">
    <source>
        <dbReference type="Proteomes" id="UP001152622"/>
    </source>
</evidence>
<dbReference type="PANTHER" id="PTHR19308:SF8">
    <property type="entry name" value="STAR-RELATED LIPID TRANSFER PROTEIN 7, MITOCHONDRIAL"/>
    <property type="match status" value="1"/>
</dbReference>
<dbReference type="GO" id="GO:0008289">
    <property type="term" value="F:lipid binding"/>
    <property type="evidence" value="ECO:0007669"/>
    <property type="project" value="InterPro"/>
</dbReference>
<evidence type="ECO:0000256" key="2">
    <source>
        <dbReference type="ARBA" id="ARBA00022946"/>
    </source>
</evidence>
<dbReference type="OrthoDB" id="1295045at2759"/>
<dbReference type="AlphaFoldDB" id="A0A9Q1EHX4"/>
<dbReference type="Gene3D" id="3.30.530.20">
    <property type="match status" value="1"/>
</dbReference>
<evidence type="ECO:0000256" key="5">
    <source>
        <dbReference type="ARBA" id="ARBA00053168"/>
    </source>
</evidence>
<evidence type="ECO:0000259" key="8">
    <source>
        <dbReference type="PROSITE" id="PS50848"/>
    </source>
</evidence>
<protein>
    <recommendedName>
        <fullName evidence="6">StAR-related lipid transfer protein 7, mitochondrial</fullName>
    </recommendedName>
    <alternativeName>
        <fullName evidence="7">START domain-containing protein 7</fullName>
    </alternativeName>
</protein>
<dbReference type="SUPFAM" id="SSF55961">
    <property type="entry name" value="Bet v1-like"/>
    <property type="match status" value="1"/>
</dbReference>
<comment type="function">
    <text evidence="5">May play a protective role in mucosal tissues by preventing exaggerated allergic responses.</text>
</comment>
<name>A0A9Q1EHX4_SYNKA</name>
<dbReference type="InterPro" id="IPR023393">
    <property type="entry name" value="START-like_dom_sf"/>
</dbReference>
<evidence type="ECO:0000256" key="1">
    <source>
        <dbReference type="ARBA" id="ARBA00004173"/>
    </source>
</evidence>
<keyword evidence="10" id="KW-1185">Reference proteome</keyword>
<gene>
    <name evidence="9" type="ORF">SKAU_G00358710</name>
</gene>
<reference evidence="9" key="1">
    <citation type="journal article" date="2023" name="Science">
        <title>Genome structures resolve the early diversification of teleost fishes.</title>
        <authorList>
            <person name="Parey E."/>
            <person name="Louis A."/>
            <person name="Montfort J."/>
            <person name="Bouchez O."/>
            <person name="Roques C."/>
            <person name="Iampietro C."/>
            <person name="Lluch J."/>
            <person name="Castinel A."/>
            <person name="Donnadieu C."/>
            <person name="Desvignes T."/>
            <person name="Floi Bucao C."/>
            <person name="Jouanno E."/>
            <person name="Wen M."/>
            <person name="Mejri S."/>
            <person name="Dirks R."/>
            <person name="Jansen H."/>
            <person name="Henkel C."/>
            <person name="Chen W.J."/>
            <person name="Zahm M."/>
            <person name="Cabau C."/>
            <person name="Klopp C."/>
            <person name="Thompson A.W."/>
            <person name="Robinson-Rechavi M."/>
            <person name="Braasch I."/>
            <person name="Lecointre G."/>
            <person name="Bobe J."/>
            <person name="Postlethwait J.H."/>
            <person name="Berthelot C."/>
            <person name="Roest Crollius H."/>
            <person name="Guiguen Y."/>
        </authorList>
    </citation>
    <scope>NUCLEOTIDE SEQUENCE</scope>
    <source>
        <strain evidence="9">WJC10195</strain>
    </source>
</reference>